<comment type="caution">
    <text evidence="4">The sequence shown here is derived from an EMBL/GenBank/DDBJ whole genome shotgun (WGS) entry which is preliminary data.</text>
</comment>
<dbReference type="Pfam" id="PF17957">
    <property type="entry name" value="Big_7"/>
    <property type="match status" value="1"/>
</dbReference>
<keyword evidence="1" id="KW-0732">Signal</keyword>
<evidence type="ECO:0000256" key="1">
    <source>
        <dbReference type="ARBA" id="ARBA00022729"/>
    </source>
</evidence>
<dbReference type="InterPro" id="IPR006626">
    <property type="entry name" value="PbH1"/>
</dbReference>
<dbReference type="Pfam" id="PF13229">
    <property type="entry name" value="Beta_helix"/>
    <property type="match status" value="1"/>
</dbReference>
<dbReference type="Proteomes" id="UP000251545">
    <property type="component" value="Unassembled WGS sequence"/>
</dbReference>
<protein>
    <submittedName>
        <fullName evidence="4">Putative secreted protein (Por secretion system target)</fullName>
    </submittedName>
</protein>
<dbReference type="InterPro" id="IPR012334">
    <property type="entry name" value="Pectin_lyas_fold"/>
</dbReference>
<dbReference type="RefSeq" id="WP_105472500.1">
    <property type="nucleotide sequence ID" value="NZ_PVEO01000001.1"/>
</dbReference>
<evidence type="ECO:0000313" key="4">
    <source>
        <dbReference type="EMBL" id="PQV51490.1"/>
    </source>
</evidence>
<dbReference type="InterPro" id="IPR011050">
    <property type="entry name" value="Pectin_lyase_fold/virulence"/>
</dbReference>
<dbReference type="Gene3D" id="2.160.20.10">
    <property type="entry name" value="Single-stranded right-handed beta-helix, Pectin lyase-like"/>
    <property type="match status" value="1"/>
</dbReference>
<name>A0A362XE15_9FLAO</name>
<dbReference type="AlphaFoldDB" id="A0A362XE15"/>
<dbReference type="EMBL" id="PVEO01000001">
    <property type="protein sequence ID" value="PQV51490.1"/>
    <property type="molecule type" value="Genomic_DNA"/>
</dbReference>
<dbReference type="SMART" id="SM00710">
    <property type="entry name" value="PbH1"/>
    <property type="match status" value="4"/>
</dbReference>
<dbReference type="InterPro" id="IPR026444">
    <property type="entry name" value="Secre_tail"/>
</dbReference>
<dbReference type="Pfam" id="PF18962">
    <property type="entry name" value="Por_Secre_tail"/>
    <property type="match status" value="1"/>
</dbReference>
<dbReference type="InterPro" id="IPR039448">
    <property type="entry name" value="Beta_helix"/>
</dbReference>
<dbReference type="InterPro" id="IPR013783">
    <property type="entry name" value="Ig-like_fold"/>
</dbReference>
<accession>A0A362XE15</accession>
<feature type="domain" description="Right handed beta helix" evidence="2">
    <location>
        <begin position="304"/>
        <end position="433"/>
    </location>
</feature>
<dbReference type="NCBIfam" id="TIGR04183">
    <property type="entry name" value="Por_Secre_tail"/>
    <property type="match status" value="1"/>
</dbReference>
<dbReference type="Gene3D" id="2.60.40.10">
    <property type="entry name" value="Immunoglobulins"/>
    <property type="match status" value="1"/>
</dbReference>
<gene>
    <name evidence="4" type="ORF">CLV33_101414</name>
</gene>
<evidence type="ECO:0000259" key="3">
    <source>
        <dbReference type="Pfam" id="PF18962"/>
    </source>
</evidence>
<sequence>MEKISNFIIYSFLVPIVLITINTVSAQTVLPDVSNVNGAYIDESGISNIIYVRQNGGNNANSGKSYNDAKKTITAAFDVALNDLDAGIKTKILIHPGIYRESLGTVDFSLNNNRRHTPLVIEGTNEAQVVWSGADEYAPNTWTNLGNGVYRHNWSYDFGNYTPTFGPKAEVAVRRELVVVNGNMMRQIPLERYNITGGGNFFGNIEPISYEYYGFDDPATSLSDFSFGVAEKDENGNYIYVKVPSGFDWSSANIEVATRYTLGKFEKKNGLVFRKITFKNCANNHDDFGNVGALRFGDSYKCINIKFENCTFTQNSANGLKPNGSHWTLRSCKFNYNGNNGISSSVSKNLLIENCEFNFNNWRGYAFGDRKGGISWYLAGAKIHDCDGVIVRSSKAIGNHSNGLWYDVHVKDVLTDNFISLYNRHGLAIELSNGPYLINRSILAYQLNNPLNYSIIGDANLTNSILLSNSTQRGNNGRDGAALAIQWYDRTDNHASKELVLAKPFITENNIIVKENSTDPGQTIFQDIWPSGSKTENYEYKGIENIYYGAKSSTAFHSSGYGFNPGGDGDLDWWKTAWKVESDNSTWQDPKIADAPNGDFTFENASPVKPKEYYFPQYKLPEAVANEINDFFTWTTWNDKTGSIPSGFTGNIAPSVAIDFETLYHDQIVESDTDLNIKVAAYDDDGTISQVEFYDGATLLGTDSSAPYEYIWVSPPIGTNSITAKAIDNSGASSSHRVTFEVVDSSLSTGSIKPLNDSLKIIPNPTSYNVEILTEARILEIKIVNLTGKTLLYKDYLEGVKKPILDVSELQTGLYLVVARTNSGVTTKKLIVNSK</sequence>
<feature type="domain" description="Secretion system C-terminal sorting" evidence="3">
    <location>
        <begin position="761"/>
        <end position="832"/>
    </location>
</feature>
<organism evidence="4 5">
    <name type="scientific">Jejuia pallidilutea</name>
    <dbReference type="NCBI Taxonomy" id="504487"/>
    <lineage>
        <taxon>Bacteria</taxon>
        <taxon>Pseudomonadati</taxon>
        <taxon>Bacteroidota</taxon>
        <taxon>Flavobacteriia</taxon>
        <taxon>Flavobacteriales</taxon>
        <taxon>Flavobacteriaceae</taxon>
        <taxon>Jejuia</taxon>
    </lineage>
</organism>
<evidence type="ECO:0000259" key="2">
    <source>
        <dbReference type="Pfam" id="PF13229"/>
    </source>
</evidence>
<dbReference type="SUPFAM" id="SSF51126">
    <property type="entry name" value="Pectin lyase-like"/>
    <property type="match status" value="1"/>
</dbReference>
<reference evidence="4 5" key="1">
    <citation type="submission" date="2018-02" db="EMBL/GenBank/DDBJ databases">
        <title>Genomic Encyclopedia of Archaeal and Bacterial Type Strains, Phase II (KMG-II): from individual species to whole genera.</title>
        <authorList>
            <person name="Goeker M."/>
        </authorList>
    </citation>
    <scope>NUCLEOTIDE SEQUENCE [LARGE SCALE GENOMIC DNA]</scope>
    <source>
        <strain evidence="4 5">DSM 21165</strain>
    </source>
</reference>
<evidence type="ECO:0000313" key="5">
    <source>
        <dbReference type="Proteomes" id="UP000251545"/>
    </source>
</evidence>
<proteinExistence type="predicted"/>